<evidence type="ECO:0000256" key="1">
    <source>
        <dbReference type="SAM" id="Phobius"/>
    </source>
</evidence>
<reference evidence="2 3" key="1">
    <citation type="submission" date="2019-09" db="EMBL/GenBank/DDBJ databases">
        <title>Genome sequencing of Lactobacillus acetotolerans.</title>
        <authorList>
            <person name="Kim K."/>
        </authorList>
    </citation>
    <scope>NUCLEOTIDE SEQUENCE [LARGE SCALE GENOMIC DNA]</scope>
    <source>
        <strain evidence="2 3">LA749</strain>
    </source>
</reference>
<feature type="transmembrane region" description="Helical" evidence="1">
    <location>
        <begin position="182"/>
        <end position="202"/>
    </location>
</feature>
<feature type="transmembrane region" description="Helical" evidence="1">
    <location>
        <begin position="156"/>
        <end position="176"/>
    </location>
</feature>
<keyword evidence="1" id="KW-0812">Transmembrane</keyword>
<gene>
    <name evidence="2" type="ORF">LA749_05420</name>
</gene>
<feature type="transmembrane region" description="Helical" evidence="1">
    <location>
        <begin position="20"/>
        <end position="37"/>
    </location>
</feature>
<name>A0A5P5ZIY4_9LACO</name>
<keyword evidence="1" id="KW-0472">Membrane</keyword>
<feature type="transmembrane region" description="Helical" evidence="1">
    <location>
        <begin position="87"/>
        <end position="112"/>
    </location>
</feature>
<feature type="transmembrane region" description="Helical" evidence="1">
    <location>
        <begin position="124"/>
        <end position="144"/>
    </location>
</feature>
<dbReference type="AlphaFoldDB" id="A0A5P5ZIY4"/>
<keyword evidence="1" id="KW-1133">Transmembrane helix</keyword>
<dbReference type="EMBL" id="CP044496">
    <property type="protein sequence ID" value="QFG51466.1"/>
    <property type="molecule type" value="Genomic_DNA"/>
</dbReference>
<dbReference type="RefSeq" id="WP_056970384.1">
    <property type="nucleotide sequence ID" value="NZ_CP044496.1"/>
</dbReference>
<feature type="transmembrane region" description="Helical" evidence="1">
    <location>
        <begin position="43"/>
        <end position="67"/>
    </location>
</feature>
<dbReference type="GeneID" id="78212424"/>
<dbReference type="Proteomes" id="UP000325393">
    <property type="component" value="Chromosome"/>
</dbReference>
<sequence length="230" mass="27249">MKEKILSLITTIFKKPFSNFIYVILFTIITGIFSIILDEVKNIPIWLLCIMLFVILIMFIIMILDVLKFLTESAETFFKKKRLKNHLFDVITISIFTVWSIVFICSVSITIVDGDNIGFFIHKISNFLILFLSAITIWIYYFCFVWENILKRKDTIFIVETLKSILEAAVVCVGMLKIGNYTLLIIYFTYFATILYPILDMYKYALKKIKEKERQQKKEKLELMHYDIFQ</sequence>
<evidence type="ECO:0000313" key="3">
    <source>
        <dbReference type="Proteomes" id="UP000325393"/>
    </source>
</evidence>
<proteinExistence type="predicted"/>
<accession>A0A5P5ZIY4</accession>
<protein>
    <submittedName>
        <fullName evidence="2">Uncharacterized protein</fullName>
    </submittedName>
</protein>
<evidence type="ECO:0000313" key="2">
    <source>
        <dbReference type="EMBL" id="QFG51466.1"/>
    </source>
</evidence>
<organism evidence="2 3">
    <name type="scientific">Lactobacillus acetotolerans</name>
    <dbReference type="NCBI Taxonomy" id="1600"/>
    <lineage>
        <taxon>Bacteria</taxon>
        <taxon>Bacillati</taxon>
        <taxon>Bacillota</taxon>
        <taxon>Bacilli</taxon>
        <taxon>Lactobacillales</taxon>
        <taxon>Lactobacillaceae</taxon>
        <taxon>Lactobacillus</taxon>
    </lineage>
</organism>